<keyword evidence="2" id="KW-1185">Reference proteome</keyword>
<evidence type="ECO:0008006" key="3">
    <source>
        <dbReference type="Google" id="ProtNLM"/>
    </source>
</evidence>
<dbReference type="AlphaFoldDB" id="A0A1R3WX93"/>
<dbReference type="RefSeq" id="WP_143733032.1">
    <property type="nucleotide sequence ID" value="NZ_FTPS01000001.1"/>
</dbReference>
<dbReference type="OrthoDB" id="7857490at2"/>
<name>A0A1R3WX93_9RHOB</name>
<evidence type="ECO:0000313" key="2">
    <source>
        <dbReference type="Proteomes" id="UP000192455"/>
    </source>
</evidence>
<organism evidence="1 2">
    <name type="scientific">Pontibaca methylaminivorans</name>
    <dbReference type="NCBI Taxonomy" id="515897"/>
    <lineage>
        <taxon>Bacteria</taxon>
        <taxon>Pseudomonadati</taxon>
        <taxon>Pseudomonadota</taxon>
        <taxon>Alphaproteobacteria</taxon>
        <taxon>Rhodobacterales</taxon>
        <taxon>Roseobacteraceae</taxon>
        <taxon>Pontibaca</taxon>
    </lineage>
</organism>
<protein>
    <recommendedName>
        <fullName evidence="3">MetA-pathway of phenol degradation</fullName>
    </recommendedName>
</protein>
<proteinExistence type="predicted"/>
<dbReference type="EMBL" id="FTPS01000001">
    <property type="protein sequence ID" value="SIT83068.1"/>
    <property type="molecule type" value="Genomic_DNA"/>
</dbReference>
<sequence>MRVILVFLLCIGLLAGTPAEAGAWLREKGSGFLATSAVLRGPTETPQLENRIYAEYGLFRHLTLGIDLNHKTAVDETELVAVQTGHAVLFLRVPLTPESWRTRYALELGLGRTMRKTGRARMSSLALAVGRGFERPFGGGWMSLQATVEHHAGMAGRSYKVDSGIGLSNGRMFRPMLRLEASRIADAPVSWSLIPAIQIGRGDKTVWVLGVERRFGPTPGTGVELAIWREF</sequence>
<dbReference type="STRING" id="515897.SAMN05421849_1834"/>
<reference evidence="1 2" key="1">
    <citation type="submission" date="2017-01" db="EMBL/GenBank/DDBJ databases">
        <authorList>
            <person name="Mah S.A."/>
            <person name="Swanson W.J."/>
            <person name="Moy G.W."/>
            <person name="Vacquier V.D."/>
        </authorList>
    </citation>
    <scope>NUCLEOTIDE SEQUENCE [LARGE SCALE GENOMIC DNA]</scope>
    <source>
        <strain evidence="1 2">DSM 21219</strain>
    </source>
</reference>
<evidence type="ECO:0000313" key="1">
    <source>
        <dbReference type="EMBL" id="SIT83068.1"/>
    </source>
</evidence>
<gene>
    <name evidence="1" type="ORF">SAMN05421849_1834</name>
</gene>
<accession>A0A1R3WX93</accession>
<dbReference type="Proteomes" id="UP000192455">
    <property type="component" value="Unassembled WGS sequence"/>
</dbReference>